<feature type="compositionally biased region" description="Basic and acidic residues" evidence="1">
    <location>
        <begin position="1"/>
        <end position="10"/>
    </location>
</feature>
<reference evidence="3" key="1">
    <citation type="submission" date="2015-03" db="EMBL/GenBank/DDBJ databases">
        <title>Draft genome sequence of a novel methanotroph (Sn10-6) isolated from flooded ricefield rhizosphere in India.</title>
        <authorList>
            <person name="Pandit P.S."/>
            <person name="Pore S.D."/>
            <person name="Arora P."/>
            <person name="Kapse N.G."/>
            <person name="Dhakephalkar P.K."/>
            <person name="Rahalkar M.C."/>
        </authorList>
    </citation>
    <scope>NUCLEOTIDE SEQUENCE [LARGE SCALE GENOMIC DNA]</scope>
    <source>
        <strain evidence="3">Sn10-6</strain>
    </source>
</reference>
<organism evidence="2 3">
    <name type="scientific">Methylocucumis oryzae</name>
    <dbReference type="NCBI Taxonomy" id="1632867"/>
    <lineage>
        <taxon>Bacteria</taxon>
        <taxon>Pseudomonadati</taxon>
        <taxon>Pseudomonadota</taxon>
        <taxon>Gammaproteobacteria</taxon>
        <taxon>Methylococcales</taxon>
        <taxon>Methylococcaceae</taxon>
        <taxon>Methylocucumis</taxon>
    </lineage>
</organism>
<protein>
    <recommendedName>
        <fullName evidence="4">DUF4912 domain-containing protein</fullName>
    </recommendedName>
</protein>
<name>A0A0F3IPT6_9GAMM</name>
<dbReference type="EMBL" id="LAJX01000027">
    <property type="protein sequence ID" value="KJV07599.1"/>
    <property type="molecule type" value="Genomic_DNA"/>
</dbReference>
<keyword evidence="3" id="KW-1185">Reference proteome</keyword>
<evidence type="ECO:0008006" key="4">
    <source>
        <dbReference type="Google" id="ProtNLM"/>
    </source>
</evidence>
<reference evidence="2 3" key="2">
    <citation type="journal article" date="2016" name="Microb. Ecol.">
        <title>Genome Characteristics of a Novel Type I Methanotroph (Sn10-6) Isolated from a Flooded Indian Rice Field.</title>
        <authorList>
            <person name="Rahalkar M.C."/>
            <person name="Pandit P.S."/>
            <person name="Dhakephalkar P.K."/>
            <person name="Pore S."/>
            <person name="Arora P."/>
            <person name="Kapse N."/>
        </authorList>
    </citation>
    <scope>NUCLEOTIDE SEQUENCE [LARGE SCALE GENOMIC DNA]</scope>
    <source>
        <strain evidence="2 3">Sn10-6</strain>
    </source>
</reference>
<sequence>MFSSFDEHKTLSNQNKIPNKTFSSQYSNTRLTMQEILNINQEVRLNYTPDADESLPDVLLLPVDPFHIYAYWSVMTTQAPQAHPLHLRVYWHPDGTLTTAKHIWFDIPLNTEKNRQQLRVPLSGEYYSAAVGSLDANAHFIQLAHSNTVQVPHIKPVSNESFIDDSRPVDEKVYDECIMINYLPLTDSHERNVQLFLSALAQFKSVNDDGIYAVPPITSSYKSNSLASALIR</sequence>
<gene>
    <name evidence="2" type="ORF">VZ94_03720</name>
</gene>
<proteinExistence type="predicted"/>
<comment type="caution">
    <text evidence="2">The sequence shown here is derived from an EMBL/GenBank/DDBJ whole genome shotgun (WGS) entry which is preliminary data.</text>
</comment>
<dbReference type="Proteomes" id="UP000033684">
    <property type="component" value="Unassembled WGS sequence"/>
</dbReference>
<dbReference type="Pfam" id="PF16258">
    <property type="entry name" value="DUF4912"/>
    <property type="match status" value="1"/>
</dbReference>
<evidence type="ECO:0000313" key="2">
    <source>
        <dbReference type="EMBL" id="KJV07599.1"/>
    </source>
</evidence>
<accession>A0A0F3IPT6</accession>
<feature type="compositionally biased region" description="Polar residues" evidence="1">
    <location>
        <begin position="11"/>
        <end position="23"/>
    </location>
</feature>
<evidence type="ECO:0000313" key="3">
    <source>
        <dbReference type="Proteomes" id="UP000033684"/>
    </source>
</evidence>
<dbReference type="AlphaFoldDB" id="A0A0F3IPT6"/>
<dbReference type="InterPro" id="IPR032585">
    <property type="entry name" value="DUF4912"/>
</dbReference>
<feature type="region of interest" description="Disordered" evidence="1">
    <location>
        <begin position="1"/>
        <end position="23"/>
    </location>
</feature>
<evidence type="ECO:0000256" key="1">
    <source>
        <dbReference type="SAM" id="MobiDB-lite"/>
    </source>
</evidence>